<dbReference type="AlphaFoldDB" id="A0AAV7WLV2"/>
<feature type="region of interest" description="Disordered" evidence="1">
    <location>
        <begin position="153"/>
        <end position="172"/>
    </location>
</feature>
<sequence length="172" mass="18814">MFKMAPQSPRPAPAPRASGEMCGSLFLARLAAAPLPLQSRAERAEAGRAARERVRSHKGSPSCPPPQGPAPVHQHTGGRARLSAMAYYANDEDDQYTGDNEGPYEPHMEERLVEALGHLVQDSVNWALIKALKPFTQSLVNFGRQELMGDPTQSRLIPQMMPPHSNPSLRLS</sequence>
<evidence type="ECO:0000313" key="3">
    <source>
        <dbReference type="Proteomes" id="UP001066276"/>
    </source>
</evidence>
<evidence type="ECO:0000313" key="2">
    <source>
        <dbReference type="EMBL" id="KAJ1213533.1"/>
    </source>
</evidence>
<evidence type="ECO:0000256" key="1">
    <source>
        <dbReference type="SAM" id="MobiDB-lite"/>
    </source>
</evidence>
<dbReference type="Proteomes" id="UP001066276">
    <property type="component" value="Chromosome 1_1"/>
</dbReference>
<feature type="region of interest" description="Disordered" evidence="1">
    <location>
        <begin position="37"/>
        <end position="78"/>
    </location>
</feature>
<proteinExistence type="predicted"/>
<accession>A0AAV7WLV2</accession>
<gene>
    <name evidence="2" type="ORF">NDU88_001167</name>
</gene>
<protein>
    <submittedName>
        <fullName evidence="2">Uncharacterized protein</fullName>
    </submittedName>
</protein>
<organism evidence="2 3">
    <name type="scientific">Pleurodeles waltl</name>
    <name type="common">Iberian ribbed newt</name>
    <dbReference type="NCBI Taxonomy" id="8319"/>
    <lineage>
        <taxon>Eukaryota</taxon>
        <taxon>Metazoa</taxon>
        <taxon>Chordata</taxon>
        <taxon>Craniata</taxon>
        <taxon>Vertebrata</taxon>
        <taxon>Euteleostomi</taxon>
        <taxon>Amphibia</taxon>
        <taxon>Batrachia</taxon>
        <taxon>Caudata</taxon>
        <taxon>Salamandroidea</taxon>
        <taxon>Salamandridae</taxon>
        <taxon>Pleurodelinae</taxon>
        <taxon>Pleurodeles</taxon>
    </lineage>
</organism>
<keyword evidence="3" id="KW-1185">Reference proteome</keyword>
<reference evidence="2" key="1">
    <citation type="journal article" date="2022" name="bioRxiv">
        <title>Sequencing and chromosome-scale assembly of the giantPleurodeles waltlgenome.</title>
        <authorList>
            <person name="Brown T."/>
            <person name="Elewa A."/>
            <person name="Iarovenko S."/>
            <person name="Subramanian E."/>
            <person name="Araus A.J."/>
            <person name="Petzold A."/>
            <person name="Susuki M."/>
            <person name="Suzuki K.-i.T."/>
            <person name="Hayashi T."/>
            <person name="Toyoda A."/>
            <person name="Oliveira C."/>
            <person name="Osipova E."/>
            <person name="Leigh N.D."/>
            <person name="Simon A."/>
            <person name="Yun M.H."/>
        </authorList>
    </citation>
    <scope>NUCLEOTIDE SEQUENCE</scope>
    <source>
        <strain evidence="2">20211129_DDA</strain>
        <tissue evidence="2">Liver</tissue>
    </source>
</reference>
<name>A0AAV7WLV2_PLEWA</name>
<dbReference type="EMBL" id="JANPWB010000001">
    <property type="protein sequence ID" value="KAJ1213533.1"/>
    <property type="molecule type" value="Genomic_DNA"/>
</dbReference>
<comment type="caution">
    <text evidence="2">The sequence shown here is derived from an EMBL/GenBank/DDBJ whole genome shotgun (WGS) entry which is preliminary data.</text>
</comment>
<feature type="compositionally biased region" description="Basic and acidic residues" evidence="1">
    <location>
        <begin position="40"/>
        <end position="53"/>
    </location>
</feature>